<feature type="region of interest" description="Disordered" evidence="1">
    <location>
        <begin position="156"/>
        <end position="188"/>
    </location>
</feature>
<feature type="compositionally biased region" description="Pro residues" evidence="1">
    <location>
        <begin position="543"/>
        <end position="559"/>
    </location>
</feature>
<feature type="region of interest" description="Disordered" evidence="1">
    <location>
        <begin position="520"/>
        <end position="577"/>
    </location>
</feature>
<gene>
    <name evidence="3" type="ORF">Fcan01_18826</name>
</gene>
<keyword evidence="2" id="KW-1133">Transmembrane helix</keyword>
<name>A0A226DQS2_FOLCA</name>
<dbReference type="Proteomes" id="UP000198287">
    <property type="component" value="Unassembled WGS sequence"/>
</dbReference>
<sequence>MKMTKNSSTLTVPPATLWYIVTLIIVTIIMAPCPCRGHVSLVISHWNNVPITASSRGVVLSSLVTGLRQGEEDHKNHIRLSPGNFLHPEDGLFSYAEKSANGTWRRDYYKLWKNLLWDRLGLVVSTVRFGSVLGRTGLEPRTRIEEPKQNRTFFSWNRTGTGPNRDRTSGSGQTVRFNPNRPVRFGSQRLGTGTEPVIKVSVRFGSPYKPEPNRAIGSGSAVTHSDLRMGIDLLSNVMIGEKLLLCNVVHPRPYQVIQWVPFHTHVTHEDDTGLEFLVGIVGILPFFKGLRGHLEVNEVTGSIRAVVSEAMHESTSAIRFFIVVGDVGVELGRKIMDAVPQVGVIVSGEALGFGEKGGHVLYKGGVIASAGVGGGTLGRVHIQIDHETGSVIKVEASLVQNEFDPDPETDRTLNAIRNLTQSKIVGRVGFRLDESCRHDEDDKVSSGQCLIGNIVADAMSRCVDRSSVIANNLGLKSYGDKAVLGLWHEDGLTPDKVSLPGGFYAIYNTPALLRKRKVTAFIKPPPPPPKSTPTPTPIKSTPTPTPIHPHPHPHPPPLPTLIHPHPHPPPPPSTPTSIHPHNFYGATYLTLPHKNCGGGWGWGWTRVGVGVGVDLMGVGVNLGGGGGGFDGGGGGGGFGWGWGWFYKCRKTFHDIREIDVHRWMPFLDSASLWRITGGALIKLFETHSTRLFVSDQLRVEFAGSKLHSVSHSWRNGDSVISKEEEFLVLIPSFFITPNATATSGWLEEYNVPIVDVRCLLRLFNETEGLISWGGETRRIVASASWSWWINSVLLVVIVVLISLLLYGRMRGDDKGAKRGRSDTTCPWGGLTRSKVIRVADEHEAEGTTSSWPLIERRPSLHHHQNIHD</sequence>
<feature type="transmembrane region" description="Helical" evidence="2">
    <location>
        <begin position="12"/>
        <end position="31"/>
    </location>
</feature>
<keyword evidence="4" id="KW-1185">Reference proteome</keyword>
<evidence type="ECO:0000313" key="4">
    <source>
        <dbReference type="Proteomes" id="UP000198287"/>
    </source>
</evidence>
<proteinExistence type="predicted"/>
<dbReference type="AlphaFoldDB" id="A0A226DQS2"/>
<keyword evidence="2" id="KW-0812">Transmembrane</keyword>
<reference evidence="3 4" key="1">
    <citation type="submission" date="2015-12" db="EMBL/GenBank/DDBJ databases">
        <title>The genome of Folsomia candida.</title>
        <authorList>
            <person name="Faddeeva A."/>
            <person name="Derks M.F."/>
            <person name="Anvar Y."/>
            <person name="Smit S."/>
            <person name="Van Straalen N."/>
            <person name="Roelofs D."/>
        </authorList>
    </citation>
    <scope>NUCLEOTIDE SEQUENCE [LARGE SCALE GENOMIC DNA]</scope>
    <source>
        <strain evidence="3 4">VU population</strain>
        <tissue evidence="3">Whole body</tissue>
    </source>
</reference>
<evidence type="ECO:0000256" key="1">
    <source>
        <dbReference type="SAM" id="MobiDB-lite"/>
    </source>
</evidence>
<dbReference type="Gene3D" id="3.60.21.10">
    <property type="match status" value="1"/>
</dbReference>
<accession>A0A226DQS2</accession>
<keyword evidence="2" id="KW-0472">Membrane</keyword>
<protein>
    <submittedName>
        <fullName evidence="3">Uncharacterized protein</fullName>
    </submittedName>
</protein>
<dbReference type="EMBL" id="LNIX01000015">
    <property type="protein sequence ID" value="OXA46546.1"/>
    <property type="molecule type" value="Genomic_DNA"/>
</dbReference>
<feature type="compositionally biased region" description="Pro residues" evidence="1">
    <location>
        <begin position="523"/>
        <end position="536"/>
    </location>
</feature>
<feature type="transmembrane region" description="Helical" evidence="2">
    <location>
        <begin position="785"/>
        <end position="807"/>
    </location>
</feature>
<dbReference type="InterPro" id="IPR029052">
    <property type="entry name" value="Metallo-depent_PP-like"/>
</dbReference>
<organism evidence="3 4">
    <name type="scientific">Folsomia candida</name>
    <name type="common">Springtail</name>
    <dbReference type="NCBI Taxonomy" id="158441"/>
    <lineage>
        <taxon>Eukaryota</taxon>
        <taxon>Metazoa</taxon>
        <taxon>Ecdysozoa</taxon>
        <taxon>Arthropoda</taxon>
        <taxon>Hexapoda</taxon>
        <taxon>Collembola</taxon>
        <taxon>Entomobryomorpha</taxon>
        <taxon>Isotomoidea</taxon>
        <taxon>Isotomidae</taxon>
        <taxon>Proisotominae</taxon>
        <taxon>Folsomia</taxon>
    </lineage>
</organism>
<evidence type="ECO:0000313" key="3">
    <source>
        <dbReference type="EMBL" id="OXA46546.1"/>
    </source>
</evidence>
<evidence type="ECO:0000256" key="2">
    <source>
        <dbReference type="SAM" id="Phobius"/>
    </source>
</evidence>
<comment type="caution">
    <text evidence="3">The sequence shown here is derived from an EMBL/GenBank/DDBJ whole genome shotgun (WGS) entry which is preliminary data.</text>
</comment>
<dbReference type="SUPFAM" id="SSF56300">
    <property type="entry name" value="Metallo-dependent phosphatases"/>
    <property type="match status" value="1"/>
</dbReference>